<dbReference type="Gene3D" id="3.40.30.10">
    <property type="entry name" value="Glutaredoxin"/>
    <property type="match status" value="1"/>
</dbReference>
<keyword evidence="4" id="KW-1185">Reference proteome</keyword>
<accession>V4Q333</accession>
<reference evidence="3 4" key="1">
    <citation type="journal article" date="2014" name="Nature">
        <title>Sequential evolution of bacterial morphology by co-option of a developmental regulator.</title>
        <authorList>
            <person name="Jiang C."/>
            <person name="Brown P.J."/>
            <person name="Ducret A."/>
            <person name="Brun Y.V."/>
        </authorList>
    </citation>
    <scope>NUCLEOTIDE SEQUENCE [LARGE SCALE GENOMIC DNA]</scope>
    <source>
        <strain evidence="3 4">DSM 16100</strain>
    </source>
</reference>
<evidence type="ECO:0000313" key="3">
    <source>
        <dbReference type="EMBL" id="ESQ92265.1"/>
    </source>
</evidence>
<gene>
    <name evidence="3" type="ORF">ABENE_08870</name>
</gene>
<organism evidence="3 4">
    <name type="scientific">Asticcacaulis benevestitus DSM 16100 = ATCC BAA-896</name>
    <dbReference type="NCBI Taxonomy" id="1121022"/>
    <lineage>
        <taxon>Bacteria</taxon>
        <taxon>Pseudomonadati</taxon>
        <taxon>Pseudomonadota</taxon>
        <taxon>Alphaproteobacteria</taxon>
        <taxon>Caulobacterales</taxon>
        <taxon>Caulobacteraceae</taxon>
        <taxon>Asticcacaulis</taxon>
    </lineage>
</organism>
<dbReference type="SUPFAM" id="SSF52833">
    <property type="entry name" value="Thioredoxin-like"/>
    <property type="match status" value="1"/>
</dbReference>
<dbReference type="eggNOG" id="COG1651">
    <property type="taxonomic scope" value="Bacteria"/>
</dbReference>
<proteinExistence type="inferred from homology"/>
<dbReference type="Pfam" id="PF13462">
    <property type="entry name" value="Thioredoxin_4"/>
    <property type="match status" value="1"/>
</dbReference>
<sequence>MHILSGKTRRGLLTASAVGLALVASGCSKGGSKTEVAPDEMSMGSATAPITLIEYASVACPICAHVNETVMPELRTKYIDTGKVRYVYRPMMTGAPTVAAAGHLLAECAGKDKYFKVIDAVMAGQKQMYVTGENDQNARPVLLGIAQSLGMSEADFNKCITDQAALKRLSDLNEKYMSKDGINATPTFIVNGKEMKLKNGDISDFDAAFKPLLAGK</sequence>
<dbReference type="InterPro" id="IPR006311">
    <property type="entry name" value="TAT_signal"/>
</dbReference>
<dbReference type="STRING" id="1121022.GCA_000376105_02446"/>
<dbReference type="EMBL" id="AWGB01000014">
    <property type="protein sequence ID" value="ESQ92265.1"/>
    <property type="molecule type" value="Genomic_DNA"/>
</dbReference>
<comment type="caution">
    <text evidence="3">The sequence shown here is derived from an EMBL/GenBank/DDBJ whole genome shotgun (WGS) entry which is preliminary data.</text>
</comment>
<dbReference type="OrthoDB" id="8478320at2"/>
<name>V4Q333_9CAUL</name>
<comment type="similarity">
    <text evidence="1">Belongs to the thioredoxin family. DsbA subfamily.</text>
</comment>
<dbReference type="PANTHER" id="PTHR13887:SF56">
    <property type="entry name" value="THIOREDOXIN-LIKE REDUCTASE RV2466C"/>
    <property type="match status" value="1"/>
</dbReference>
<dbReference type="AlphaFoldDB" id="V4Q333"/>
<dbReference type="InterPro" id="IPR036249">
    <property type="entry name" value="Thioredoxin-like_sf"/>
</dbReference>
<dbReference type="Proteomes" id="UP000017837">
    <property type="component" value="Unassembled WGS sequence"/>
</dbReference>
<feature type="domain" description="Thioredoxin-like fold" evidence="2">
    <location>
        <begin position="38"/>
        <end position="196"/>
    </location>
</feature>
<dbReference type="PROSITE" id="PS51318">
    <property type="entry name" value="TAT"/>
    <property type="match status" value="1"/>
</dbReference>
<dbReference type="InterPro" id="IPR012336">
    <property type="entry name" value="Thioredoxin-like_fold"/>
</dbReference>
<evidence type="ECO:0000313" key="4">
    <source>
        <dbReference type="Proteomes" id="UP000017837"/>
    </source>
</evidence>
<dbReference type="RefSeq" id="WP_018082113.1">
    <property type="nucleotide sequence ID" value="NZ_AQWM01000010.1"/>
</dbReference>
<dbReference type="PROSITE" id="PS51257">
    <property type="entry name" value="PROKAR_LIPOPROTEIN"/>
    <property type="match status" value="1"/>
</dbReference>
<evidence type="ECO:0000259" key="2">
    <source>
        <dbReference type="Pfam" id="PF13462"/>
    </source>
</evidence>
<protein>
    <recommendedName>
        <fullName evidence="2">Thioredoxin-like fold domain-containing protein</fullName>
    </recommendedName>
</protein>
<dbReference type="PANTHER" id="PTHR13887">
    <property type="entry name" value="GLUTATHIONE S-TRANSFERASE KAPPA"/>
    <property type="match status" value="1"/>
</dbReference>
<evidence type="ECO:0000256" key="1">
    <source>
        <dbReference type="ARBA" id="ARBA00005791"/>
    </source>
</evidence>
<dbReference type="PATRIC" id="fig|1121022.4.peg.1786"/>